<dbReference type="GO" id="GO:0061599">
    <property type="term" value="F:molybdopterin molybdotransferase activity"/>
    <property type="evidence" value="ECO:0007669"/>
    <property type="project" value="UniProtKB-UniRule"/>
</dbReference>
<protein>
    <recommendedName>
        <fullName evidence="5 9">Molybdopterin molybdenumtransferase</fullName>
        <ecNumber evidence="4 9">2.10.1.1</ecNumber>
    </recommendedName>
</protein>
<keyword evidence="9" id="KW-0479">Metal-binding</keyword>
<dbReference type="PANTHER" id="PTHR10192">
    <property type="entry name" value="MOLYBDOPTERIN BIOSYNTHESIS PROTEIN"/>
    <property type="match status" value="1"/>
</dbReference>
<evidence type="ECO:0000256" key="5">
    <source>
        <dbReference type="ARBA" id="ARBA00021108"/>
    </source>
</evidence>
<dbReference type="Gene3D" id="2.40.340.10">
    <property type="entry name" value="MoeA, C-terminal, domain IV"/>
    <property type="match status" value="1"/>
</dbReference>
<evidence type="ECO:0000256" key="6">
    <source>
        <dbReference type="ARBA" id="ARBA00022505"/>
    </source>
</evidence>
<evidence type="ECO:0000259" key="10">
    <source>
        <dbReference type="SMART" id="SM00852"/>
    </source>
</evidence>
<dbReference type="SUPFAM" id="SSF63882">
    <property type="entry name" value="MoeA N-terminal region -like"/>
    <property type="match status" value="1"/>
</dbReference>
<keyword evidence="12" id="KW-1185">Reference proteome</keyword>
<comment type="similarity">
    <text evidence="3 9">Belongs to the MoeA family.</text>
</comment>
<dbReference type="SUPFAM" id="SSF53218">
    <property type="entry name" value="Molybdenum cofactor biosynthesis proteins"/>
    <property type="match status" value="1"/>
</dbReference>
<dbReference type="InterPro" id="IPR036688">
    <property type="entry name" value="MoeA_C_domain_IV_sf"/>
</dbReference>
<evidence type="ECO:0000256" key="4">
    <source>
        <dbReference type="ARBA" id="ARBA00013269"/>
    </source>
</evidence>
<dbReference type="Pfam" id="PF03454">
    <property type="entry name" value="MoeA_C"/>
    <property type="match status" value="1"/>
</dbReference>
<feature type="domain" description="MoaB/Mog" evidence="10">
    <location>
        <begin position="174"/>
        <end position="311"/>
    </location>
</feature>
<keyword evidence="9" id="KW-0808">Transferase</keyword>
<dbReference type="Gene3D" id="3.90.105.10">
    <property type="entry name" value="Molybdopterin biosynthesis moea protein, domain 2"/>
    <property type="match status" value="1"/>
</dbReference>
<proteinExistence type="inferred from homology"/>
<evidence type="ECO:0000256" key="2">
    <source>
        <dbReference type="ARBA" id="ARBA00005046"/>
    </source>
</evidence>
<dbReference type="Pfam" id="PF03453">
    <property type="entry name" value="MoeA_N"/>
    <property type="match status" value="1"/>
</dbReference>
<dbReference type="Gene3D" id="3.40.980.10">
    <property type="entry name" value="MoaB/Mog-like domain"/>
    <property type="match status" value="1"/>
</dbReference>
<evidence type="ECO:0000313" key="11">
    <source>
        <dbReference type="EMBL" id="SFS89940.1"/>
    </source>
</evidence>
<dbReference type="CDD" id="cd00887">
    <property type="entry name" value="MoeA"/>
    <property type="match status" value="1"/>
</dbReference>
<dbReference type="InterPro" id="IPR036425">
    <property type="entry name" value="MoaB/Mog-like_dom_sf"/>
</dbReference>
<dbReference type="NCBIfam" id="TIGR00177">
    <property type="entry name" value="molyb_syn"/>
    <property type="match status" value="1"/>
</dbReference>
<dbReference type="Pfam" id="PF00994">
    <property type="entry name" value="MoCF_biosynth"/>
    <property type="match status" value="1"/>
</dbReference>
<dbReference type="GO" id="GO:0006777">
    <property type="term" value="P:Mo-molybdopterin cofactor biosynthetic process"/>
    <property type="evidence" value="ECO:0007669"/>
    <property type="project" value="UniProtKB-UniRule"/>
</dbReference>
<comment type="cofactor">
    <cofactor evidence="9">
        <name>Mg(2+)</name>
        <dbReference type="ChEBI" id="CHEBI:18420"/>
    </cofactor>
</comment>
<dbReference type="InterPro" id="IPR005111">
    <property type="entry name" value="MoeA_C_domain_IV"/>
</dbReference>
<organism evidence="11 12">
    <name type="scientific">Marininema halotolerans</name>
    <dbReference type="NCBI Taxonomy" id="1155944"/>
    <lineage>
        <taxon>Bacteria</taxon>
        <taxon>Bacillati</taxon>
        <taxon>Bacillota</taxon>
        <taxon>Bacilli</taxon>
        <taxon>Bacillales</taxon>
        <taxon>Thermoactinomycetaceae</taxon>
        <taxon>Marininema</taxon>
    </lineage>
</organism>
<dbReference type="InterPro" id="IPR038987">
    <property type="entry name" value="MoeA-like"/>
</dbReference>
<sequence length="613" mass="67262">MFQEFDQRVPISISEARERLCSVISFTIPKERIPVSRSLHRITAEGVFAQQATPSYPASAMDGIAVTSERTTHATKATPLVLKDEEFQWVNTGDPLPAGRDSVIMVEQLRPFEDGRIAIDAPAPPWKHVRQLGEDIAVSELILPSHHYIRPVDMGVLLAGGIDTVSVLAKPRVAIIPTGSEMIPPGVSTQPGQLTEFNSEMIRAFLEEWGAEGEILAIVPDDPRVLKRVIAESLHSFDILLIVGGSSAGKRDYTVDVLSEMGEILAHPVAARPGKPTVLSQVEGKPVIGLPGYPVSACLALEWFVPPLLHTWYGAVEKMRGDPTLTVRMDEKVVGKVVGEDFVRLGVMVHAGEFMAFSLGRGAGVTQSLSMADALLCLPNGCYEVEKGVEVEVKLLRSRKAIEQTIWISGEDDPLLDQWVAFFSERNPGWSLRKRLQREQSRSVLCHARIWRGTSSDPQTKITERIVPLAEQEWGWLIKESEVVPGCKGEAGLDFSKRKLLIPPNGSYLEKCLREREGSIHPIGWTSPSVWKAAACVASGIAHATVGTRETAERVGLRFIAEGTCFIGLAIHEQEAKSVWGNLLLASLHSPHMKGIIDSLAGTHFYDPNEVYL</sequence>
<dbReference type="SMART" id="SM00852">
    <property type="entry name" value="MoCF_biosynth"/>
    <property type="match status" value="1"/>
</dbReference>
<reference evidence="12" key="1">
    <citation type="submission" date="2016-10" db="EMBL/GenBank/DDBJ databases">
        <authorList>
            <person name="Varghese N."/>
            <person name="Submissions S."/>
        </authorList>
    </citation>
    <scope>NUCLEOTIDE SEQUENCE [LARGE SCALE GENOMIC DNA]</scope>
    <source>
        <strain evidence="12">DSM 45789</strain>
    </source>
</reference>
<dbReference type="InterPro" id="IPR001453">
    <property type="entry name" value="MoaB/Mog_dom"/>
</dbReference>
<keyword evidence="7 9" id="KW-0501">Molybdenum cofactor biosynthesis</keyword>
<dbReference type="EMBL" id="FPAA01000010">
    <property type="protein sequence ID" value="SFS89940.1"/>
    <property type="molecule type" value="Genomic_DNA"/>
</dbReference>
<evidence type="ECO:0000313" key="12">
    <source>
        <dbReference type="Proteomes" id="UP000198660"/>
    </source>
</evidence>
<comment type="pathway">
    <text evidence="2 9">Cofactor biosynthesis; molybdopterin biosynthesis.</text>
</comment>
<dbReference type="PANTHER" id="PTHR10192:SF16">
    <property type="entry name" value="MOLYBDOPTERIN MOLYBDENUMTRANSFERASE"/>
    <property type="match status" value="1"/>
</dbReference>
<keyword evidence="9" id="KW-0460">Magnesium</keyword>
<dbReference type="InterPro" id="IPR005110">
    <property type="entry name" value="MoeA_linker/N"/>
</dbReference>
<evidence type="ECO:0000256" key="9">
    <source>
        <dbReference type="RuleBase" id="RU365090"/>
    </source>
</evidence>
<evidence type="ECO:0000256" key="7">
    <source>
        <dbReference type="ARBA" id="ARBA00023150"/>
    </source>
</evidence>
<accession>A0A1I6TLD3</accession>
<evidence type="ECO:0000256" key="3">
    <source>
        <dbReference type="ARBA" id="ARBA00010763"/>
    </source>
</evidence>
<comment type="function">
    <text evidence="1 9">Catalyzes the insertion of molybdate into adenylated molybdopterin with the concomitant release of AMP.</text>
</comment>
<dbReference type="InterPro" id="IPR036135">
    <property type="entry name" value="MoeA_linker/N_sf"/>
</dbReference>
<dbReference type="UniPathway" id="UPA00344"/>
<dbReference type="SUPFAM" id="SSF63867">
    <property type="entry name" value="MoeA C-terminal domain-like"/>
    <property type="match status" value="1"/>
</dbReference>
<dbReference type="OrthoDB" id="9804758at2"/>
<comment type="catalytic activity">
    <reaction evidence="8">
        <text>adenylyl-molybdopterin + molybdate = Mo-molybdopterin + AMP + H(+)</text>
        <dbReference type="Rhea" id="RHEA:35047"/>
        <dbReference type="ChEBI" id="CHEBI:15378"/>
        <dbReference type="ChEBI" id="CHEBI:36264"/>
        <dbReference type="ChEBI" id="CHEBI:62727"/>
        <dbReference type="ChEBI" id="CHEBI:71302"/>
        <dbReference type="ChEBI" id="CHEBI:456215"/>
        <dbReference type="EC" id="2.10.1.1"/>
    </reaction>
</comment>
<keyword evidence="6 9" id="KW-0500">Molybdenum</keyword>
<dbReference type="GO" id="GO:0046872">
    <property type="term" value="F:metal ion binding"/>
    <property type="evidence" value="ECO:0007669"/>
    <property type="project" value="UniProtKB-UniRule"/>
</dbReference>
<name>A0A1I6TLD3_9BACL</name>
<dbReference type="RefSeq" id="WP_091838162.1">
    <property type="nucleotide sequence ID" value="NZ_FPAA01000010.1"/>
</dbReference>
<dbReference type="Proteomes" id="UP000198660">
    <property type="component" value="Unassembled WGS sequence"/>
</dbReference>
<dbReference type="Gene3D" id="2.170.190.11">
    <property type="entry name" value="Molybdopterin biosynthesis moea protein, domain 3"/>
    <property type="match status" value="1"/>
</dbReference>
<dbReference type="EC" id="2.10.1.1" evidence="4 9"/>
<evidence type="ECO:0000256" key="8">
    <source>
        <dbReference type="ARBA" id="ARBA00047317"/>
    </source>
</evidence>
<evidence type="ECO:0000256" key="1">
    <source>
        <dbReference type="ARBA" id="ARBA00002901"/>
    </source>
</evidence>
<dbReference type="GO" id="GO:0005829">
    <property type="term" value="C:cytosol"/>
    <property type="evidence" value="ECO:0007669"/>
    <property type="project" value="TreeGrafter"/>
</dbReference>
<gene>
    <name evidence="11" type="ORF">SAMN05444972_11098</name>
</gene>
<dbReference type="AlphaFoldDB" id="A0A1I6TLD3"/>